<sequence>MAKPKLRRTLYIGLGGTGIKVIKEVKKNFLNNSASSLPSMVKFLCIDTNLGDLNGVPTEGEERLGTLEKIHMTVDEPAATLHAGGTIYDWIPKSNRDSVIDIEGTGAGQVRSNGKFIIEDVERKHETLSRRLTQLFSNLTSVTAEDQNYDILSATNIDVHLVFSLAGGTGSGMFLSVANLVRRYIPHANLMAYAFSPQFFTSVGVNWNITHNAYGALLELDYHMHGGKGKYTNVDRNITKKLFDSVMYIDKYTYTKNHLEDAFTYDFDEVKVIVAHALYLSAGEIGTNALSIVDNLRTAMNSGGYDMECPNGIKGAWVSSIGVSEIFCNPQADIEFKTIESAGNILKDLLDGERAGLTVTETNNWIGELNLDESQGDKDGNYLINRMLHPDSFKTPKSQSKITVYDSGTYDDSDFIKINDTVINSLKDSPAKVAEEKRKLILQKVKEELFPTSGVKTIGVKKLIQILSGLRSDILNSKKVLQGEIEEFSSKQENTDTIIKQSTENIAHERSRNRFVRDNDAIEDAKDAIRKQRVEYYKYQLEIDRRTAAIEVYDILDKFVDSYIHESTGFLSQLKSNLESGIEKLEEKANNDFSSKVLSRESTSIDLTSRANRLTTASTERHPIDDWNKFFSELEYASIENLAPKADWDTTAVSIFNSHQSADATGPIIVRIMNTYSKEERIQKYKDLINRARPLMEISSFGERINPSDFIFVSYPCNLSTDKDESDKMLAKFKTEFEEALGSDKFEVIPQKDNNKILMYRQMGVIPPFYIQGISYKKNTLSNPESCEALYLKYINKAGDRRKVKPFTDSYFEDAYEKGGHSLDSEYGIYVSKMDLWVDCFILGLIERKDDLYRIEYNKGEIEFMPPFKAWKNLGTTRTEAYEAFEQSDNEFISYLKEKREQLLLNTEVSAQRQKFYGVGENKVALYMNSSLLDFESEEFKTPNVQDLIRKECDFLRQNQ</sequence>
<organism evidence="1 2">
    <name type="scientific">Prevotella pectinovora</name>
    <dbReference type="NCBI Taxonomy" id="1602169"/>
    <lineage>
        <taxon>Bacteria</taxon>
        <taxon>Pseudomonadati</taxon>
        <taxon>Bacteroidota</taxon>
        <taxon>Bacteroidia</taxon>
        <taxon>Bacteroidales</taxon>
        <taxon>Prevotellaceae</taxon>
        <taxon>Prevotella</taxon>
    </lineage>
</organism>
<reference evidence="1 2" key="1">
    <citation type="submission" date="2015-01" db="EMBL/GenBank/DDBJ databases">
        <title>Comparative genomics of non-oral Prevotella species.</title>
        <authorList>
            <person name="Accetto T."/>
            <person name="Nograsek B."/>
            <person name="Avgustin G."/>
        </authorList>
    </citation>
    <scope>NUCLEOTIDE SEQUENCE [LARGE SCALE GENOMIC DNA]</scope>
    <source>
        <strain evidence="1 2">P5-119</strain>
    </source>
</reference>
<gene>
    <name evidence="1" type="ORF">ST44_02150</name>
</gene>
<dbReference type="RefSeq" id="WP_042517679.1">
    <property type="nucleotide sequence ID" value="NZ_JXQK01000020.1"/>
</dbReference>
<evidence type="ECO:0000313" key="2">
    <source>
        <dbReference type="Proteomes" id="UP000032046"/>
    </source>
</evidence>
<dbReference type="Pfam" id="PF13809">
    <property type="entry name" value="Tubulin_2"/>
    <property type="match status" value="1"/>
</dbReference>
<dbReference type="Proteomes" id="UP000032046">
    <property type="component" value="Unassembled WGS sequence"/>
</dbReference>
<dbReference type="EMBL" id="JXQK01000020">
    <property type="protein sequence ID" value="KIP64459.1"/>
    <property type="molecule type" value="Genomic_DNA"/>
</dbReference>
<dbReference type="STRING" id="1602171.ST44_02150"/>
<dbReference type="Gene3D" id="3.40.50.1440">
    <property type="entry name" value="Tubulin/FtsZ, GTPase domain"/>
    <property type="match status" value="1"/>
</dbReference>
<dbReference type="AlphaFoldDB" id="A0A0D0J230"/>
<proteinExistence type="predicted"/>
<evidence type="ECO:0000313" key="1">
    <source>
        <dbReference type="EMBL" id="KIP64459.1"/>
    </source>
</evidence>
<comment type="caution">
    <text evidence="1">The sequence shown here is derived from an EMBL/GenBank/DDBJ whole genome shotgun (WGS) entry which is preliminary data.</text>
</comment>
<dbReference type="InterPro" id="IPR025904">
    <property type="entry name" value="Tubulin-like"/>
</dbReference>
<protein>
    <recommendedName>
        <fullName evidence="3">Tubulin like</fullName>
    </recommendedName>
</protein>
<keyword evidence="2" id="KW-1185">Reference proteome</keyword>
<dbReference type="SUPFAM" id="SSF52490">
    <property type="entry name" value="Tubulin nucleotide-binding domain-like"/>
    <property type="match status" value="1"/>
</dbReference>
<evidence type="ECO:0008006" key="3">
    <source>
        <dbReference type="Google" id="ProtNLM"/>
    </source>
</evidence>
<accession>A0A0D0J230</accession>
<dbReference type="InterPro" id="IPR036525">
    <property type="entry name" value="Tubulin/FtsZ_GTPase_sf"/>
</dbReference>
<name>A0A0D0J230_9BACT</name>